<keyword evidence="3" id="KW-1185">Reference proteome</keyword>
<evidence type="ECO:0000256" key="1">
    <source>
        <dbReference type="SAM" id="MobiDB-lite"/>
    </source>
</evidence>
<accession>A0AAW2CV78</accession>
<protein>
    <recommendedName>
        <fullName evidence="4">UBZ4-type domain-containing protein</fullName>
    </recommendedName>
</protein>
<name>A0AAW2CV78_9ROSI</name>
<organism evidence="2 3">
    <name type="scientific">Lithocarpus litseifolius</name>
    <dbReference type="NCBI Taxonomy" id="425828"/>
    <lineage>
        <taxon>Eukaryota</taxon>
        <taxon>Viridiplantae</taxon>
        <taxon>Streptophyta</taxon>
        <taxon>Embryophyta</taxon>
        <taxon>Tracheophyta</taxon>
        <taxon>Spermatophyta</taxon>
        <taxon>Magnoliopsida</taxon>
        <taxon>eudicotyledons</taxon>
        <taxon>Gunneridae</taxon>
        <taxon>Pentapetalae</taxon>
        <taxon>rosids</taxon>
        <taxon>fabids</taxon>
        <taxon>Fagales</taxon>
        <taxon>Fagaceae</taxon>
        <taxon>Lithocarpus</taxon>
    </lineage>
</organism>
<dbReference type="EMBL" id="JAZDWU010000005">
    <property type="protein sequence ID" value="KAL0002205.1"/>
    <property type="molecule type" value="Genomic_DNA"/>
</dbReference>
<dbReference type="PANTHER" id="PTHR36892">
    <property type="entry name" value="OS01G0201800 PROTEIN"/>
    <property type="match status" value="1"/>
</dbReference>
<dbReference type="PANTHER" id="PTHR36892:SF1">
    <property type="entry name" value="OS05G0518200 PROTEIN"/>
    <property type="match status" value="1"/>
</dbReference>
<evidence type="ECO:0008006" key="4">
    <source>
        <dbReference type="Google" id="ProtNLM"/>
    </source>
</evidence>
<gene>
    <name evidence="2" type="ORF">SO802_015986</name>
</gene>
<dbReference type="Proteomes" id="UP001459277">
    <property type="component" value="Unassembled WGS sequence"/>
</dbReference>
<sequence>MAFAIEGFSIREYTAKMRTVDVVKCWPFAKSSEINVADDNSDEDKDKSKEDIKASLPPITVAKFRWWSQELQSVKSNQTHHQLARIQGEQDGFATKESEFGEENSEKAVSEVAEEKLEMVCPVCRVFTAATVNAVNAHIDSCLAQASKEERRQMRKAKAPKKRSIAEIFAVAPQIEAVDVDDDDDDDDDEEDSCGGEVKLGSLQFSAGDYVVSTFKGKKKMMKKKKKNKKKKNRKIKKRVLEENGVAIESRLKKNKRKLMKKKNKKALKDGSIATKPLFRKPLQLYSCQWLNAAKPFSLPADPSLAHPQPVSNVSPTKENLLELKLHPPVELTGKLKGSLCNKRFREGILDASAAIQGKKPSLKCLSTQKKLKVVQTSKLIAKQHKPVVPVRSILKSHKKVVSGLNPEIYNLHCGSLVNHSAIQRSDRHVRFSDKDDILGPRKKNLSDASEHSIGNLFSDSFSASPGKDQSTECDKEVATMEIDGTDDDDGFVSTDNRTEPQPIAGKKQLLNTHDHDDNPCFLRPDITCQDKINHFPEKSVTLSQIAIHDDNMHMFDQGHSTVSHKPAYAGNPRLISALEERHNPLVNAQVGGNVIRAFNDSGKSIDHFADSIHGAAAMNSLENTRASSQPSSSCFVLDENANRTLPFVSQSATENYNGCTLNYRPFCHVSPTELMSSIYPFPEWKHRAVSYKEKSMDEGFFGLPLNSQGELIQFSSSGRGGLDQLRLPSTITGSSSCLPVHNLVLPQSSGDYFSVKKRHFVEREHPKDSLNLFPSQNYVTEIPKGHLPARLGVTELEGAGRSDVRWLNSERGNNHSVHLLDSNLNLSDVSFKGCWQYNQVQNQNANGIIHHKENSDKILRNSTQPTMRLMGKDVAVGRSSKEIQGFEDGKVWTDKEIITEDRRAQASLEKSFMERNFLQDWMLHPASGKSKDAQSLEIQCNHTSQSNLLMKAPEPRFSNPFLNWQSNVVHRNGSLTINENRSNEVHSFVHSPASSAMFSGAPGFQEPFMSEAETLRVNSQLPLISAHHINCQHMPWSPVELNHKQNLPHATKSAFNFPFLHPDCRENVQPSWFQGSSTSLPPWLLHAQQDKPLITSPQPFSDVGGKYFPQLTSGTNFFPTPPVHHLPEVSYHYNPINSYSHMRNSLGTASMFHPPLVSGVNSTSSVNMGYRNRIKFKDTVKSKAFAIKDPLPCKKTKRPTAKVDHSTKPTRVPTLEMPKDLSAVTGLTRENFSGDIQGNAGVVELNRSKDKAIRVSFCPHENENDGLGTSSGPDPSKVDNAARLGPVKLSAGAKHILKPSQAMDQDNSRLIHSTIPFAMPTDCGSVPESQKKLTKIYKF</sequence>
<reference evidence="2 3" key="1">
    <citation type="submission" date="2024-01" db="EMBL/GenBank/DDBJ databases">
        <title>A telomere-to-telomere, gap-free genome of sweet tea (Lithocarpus litseifolius).</title>
        <authorList>
            <person name="Zhou J."/>
        </authorList>
    </citation>
    <scope>NUCLEOTIDE SEQUENCE [LARGE SCALE GENOMIC DNA]</scope>
    <source>
        <strain evidence="2">Zhou-2022a</strain>
        <tissue evidence="2">Leaf</tissue>
    </source>
</reference>
<proteinExistence type="predicted"/>
<evidence type="ECO:0000313" key="3">
    <source>
        <dbReference type="Proteomes" id="UP001459277"/>
    </source>
</evidence>
<comment type="caution">
    <text evidence="2">The sequence shown here is derived from an EMBL/GenBank/DDBJ whole genome shotgun (WGS) entry which is preliminary data.</text>
</comment>
<feature type="region of interest" description="Disordered" evidence="1">
    <location>
        <begin position="1194"/>
        <end position="1214"/>
    </location>
</feature>
<evidence type="ECO:0000313" key="2">
    <source>
        <dbReference type="EMBL" id="KAL0002205.1"/>
    </source>
</evidence>